<feature type="transmembrane region" description="Helical" evidence="1">
    <location>
        <begin position="61"/>
        <end position="80"/>
    </location>
</feature>
<evidence type="ECO:0000313" key="4">
    <source>
        <dbReference type="Proteomes" id="UP000263517"/>
    </source>
</evidence>
<dbReference type="AlphaFoldDB" id="A0A350PA76"/>
<proteinExistence type="predicted"/>
<evidence type="ECO:0000313" key="5">
    <source>
        <dbReference type="Proteomes" id="UP000264779"/>
    </source>
</evidence>
<keyword evidence="1" id="KW-0812">Transmembrane</keyword>
<dbReference type="EMBL" id="DONK01000087">
    <property type="protein sequence ID" value="HBU50752.1"/>
    <property type="molecule type" value="Genomic_DNA"/>
</dbReference>
<keyword evidence="1" id="KW-1133">Transmembrane helix</keyword>
<dbReference type="Proteomes" id="UP000264779">
    <property type="component" value="Unassembled WGS sequence"/>
</dbReference>
<reference evidence="4 5" key="1">
    <citation type="journal article" date="2018" name="Nat. Biotechnol.">
        <title>A standardized bacterial taxonomy based on genome phylogeny substantially revises the tree of life.</title>
        <authorList>
            <person name="Parks D.H."/>
            <person name="Chuvochina M."/>
            <person name="Waite D.W."/>
            <person name="Rinke C."/>
            <person name="Skarshewski A."/>
            <person name="Chaumeil P.A."/>
            <person name="Hugenholtz P."/>
        </authorList>
    </citation>
    <scope>NUCLEOTIDE SEQUENCE [LARGE SCALE GENOMIC DNA]</scope>
    <source>
        <strain evidence="3">UBA11621</strain>
        <strain evidence="2">UBA11978</strain>
    </source>
</reference>
<sequence length="192" mass="21536">MIALGIGLMMCVVASAIFYLGCPNQQWLPSRFYKAKTGALLSGLFALASTWVFTFVFSVPAAIYTVITLYMLSLSLLPLIHRFEKPQTALKGAGSSLKRSDSYLVHMPHWWLKSIGAVVVGFPLGLFTSGLVSFAFLGNTPLDVKSQFMMWWITPIWLLLIALIYFTHRPRRTLFVLSIVVVIEYGLLQVIR</sequence>
<keyword evidence="1" id="KW-0472">Membrane</keyword>
<feature type="transmembrane region" description="Helical" evidence="1">
    <location>
        <begin position="6"/>
        <end position="23"/>
    </location>
</feature>
<evidence type="ECO:0000256" key="1">
    <source>
        <dbReference type="SAM" id="Phobius"/>
    </source>
</evidence>
<organism evidence="2 4">
    <name type="scientific">Alteromonas australica</name>
    <dbReference type="NCBI Taxonomy" id="589873"/>
    <lineage>
        <taxon>Bacteria</taxon>
        <taxon>Pseudomonadati</taxon>
        <taxon>Pseudomonadota</taxon>
        <taxon>Gammaproteobacteria</taxon>
        <taxon>Alteromonadales</taxon>
        <taxon>Alteromonadaceae</taxon>
        <taxon>Alteromonas/Salinimonas group</taxon>
        <taxon>Alteromonas</taxon>
    </lineage>
</organism>
<dbReference type="RefSeq" id="WP_272963940.1">
    <property type="nucleotide sequence ID" value="NZ_CALBIY010000026.1"/>
</dbReference>
<accession>A0A350PA76</accession>
<name>A0A350PA76_9ALTE</name>
<feature type="transmembrane region" description="Helical" evidence="1">
    <location>
        <begin position="174"/>
        <end position="191"/>
    </location>
</feature>
<dbReference type="EMBL" id="DNAN01000733">
    <property type="protein sequence ID" value="HAW78193.1"/>
    <property type="molecule type" value="Genomic_DNA"/>
</dbReference>
<feature type="transmembrane region" description="Helical" evidence="1">
    <location>
        <begin position="115"/>
        <end position="137"/>
    </location>
</feature>
<feature type="transmembrane region" description="Helical" evidence="1">
    <location>
        <begin position="35"/>
        <end position="55"/>
    </location>
</feature>
<feature type="transmembrane region" description="Helical" evidence="1">
    <location>
        <begin position="149"/>
        <end position="167"/>
    </location>
</feature>
<comment type="caution">
    <text evidence="2">The sequence shown here is derived from an EMBL/GenBank/DDBJ whole genome shotgun (WGS) entry which is preliminary data.</text>
</comment>
<protein>
    <submittedName>
        <fullName evidence="2">Uncharacterized protein</fullName>
    </submittedName>
</protein>
<evidence type="ECO:0000313" key="2">
    <source>
        <dbReference type="EMBL" id="HAW78193.1"/>
    </source>
</evidence>
<evidence type="ECO:0000313" key="3">
    <source>
        <dbReference type="EMBL" id="HBU50752.1"/>
    </source>
</evidence>
<gene>
    <name evidence="2" type="ORF">DCW74_20950</name>
    <name evidence="3" type="ORF">DEB45_05780</name>
</gene>
<dbReference type="Proteomes" id="UP000263517">
    <property type="component" value="Unassembled WGS sequence"/>
</dbReference>